<name>A0A251TXM3_HELAN</name>
<feature type="domain" description="DUF4216" evidence="1">
    <location>
        <begin position="171"/>
        <end position="239"/>
    </location>
</feature>
<protein>
    <recommendedName>
        <fullName evidence="1">DUF4216 domain-containing protein</fullName>
    </recommendedName>
</protein>
<dbReference type="EMBL" id="MNCJ02000324">
    <property type="protein sequence ID" value="KAF5792054.1"/>
    <property type="molecule type" value="Genomic_DNA"/>
</dbReference>
<evidence type="ECO:0000313" key="2">
    <source>
        <dbReference type="EMBL" id="KAF5792054.1"/>
    </source>
</evidence>
<evidence type="ECO:0000259" key="1">
    <source>
        <dbReference type="Pfam" id="PF13952"/>
    </source>
</evidence>
<reference evidence="2 4" key="1">
    <citation type="journal article" date="2017" name="Nature">
        <title>The sunflower genome provides insights into oil metabolism, flowering and Asterid evolution.</title>
        <authorList>
            <person name="Badouin H."/>
            <person name="Gouzy J."/>
            <person name="Grassa C.J."/>
            <person name="Murat F."/>
            <person name="Staton S.E."/>
            <person name="Cottret L."/>
            <person name="Lelandais-Briere C."/>
            <person name="Owens G.L."/>
            <person name="Carrere S."/>
            <person name="Mayjonade B."/>
            <person name="Legrand L."/>
            <person name="Gill N."/>
            <person name="Kane N.C."/>
            <person name="Bowers J.E."/>
            <person name="Hubner S."/>
            <person name="Bellec A."/>
            <person name="Berard A."/>
            <person name="Berges H."/>
            <person name="Blanchet N."/>
            <person name="Boniface M.C."/>
            <person name="Brunel D."/>
            <person name="Catrice O."/>
            <person name="Chaidir N."/>
            <person name="Claudel C."/>
            <person name="Donnadieu C."/>
            <person name="Faraut T."/>
            <person name="Fievet G."/>
            <person name="Helmstetter N."/>
            <person name="King M."/>
            <person name="Knapp S.J."/>
            <person name="Lai Z."/>
            <person name="Le Paslier M.C."/>
            <person name="Lippi Y."/>
            <person name="Lorenzon L."/>
            <person name="Mandel J.R."/>
            <person name="Marage G."/>
            <person name="Marchand G."/>
            <person name="Marquand E."/>
            <person name="Bret-Mestries E."/>
            <person name="Morien E."/>
            <person name="Nambeesan S."/>
            <person name="Nguyen T."/>
            <person name="Pegot-Espagnet P."/>
            <person name="Pouilly N."/>
            <person name="Raftis F."/>
            <person name="Sallet E."/>
            <person name="Schiex T."/>
            <person name="Thomas J."/>
            <person name="Vandecasteele C."/>
            <person name="Vares D."/>
            <person name="Vear F."/>
            <person name="Vautrin S."/>
            <person name="Crespi M."/>
            <person name="Mangin B."/>
            <person name="Burke J.M."/>
            <person name="Salse J."/>
            <person name="Munos S."/>
            <person name="Vincourt P."/>
            <person name="Rieseberg L.H."/>
            <person name="Langlade N.B."/>
        </authorList>
    </citation>
    <scope>NUCLEOTIDE SEQUENCE [LARGE SCALE GENOMIC DNA]</scope>
    <source>
        <strain evidence="4">cv. SF193</strain>
        <tissue evidence="2">Leaves</tissue>
    </source>
</reference>
<keyword evidence="4" id="KW-1185">Reference proteome</keyword>
<dbReference type="Gramene" id="mRNA:HanXRQr2_Chr09g0401701">
    <property type="protein sequence ID" value="mRNA:HanXRQr2_Chr09g0401701"/>
    <property type="gene ID" value="HanXRQr2_Chr09g0401701"/>
</dbReference>
<accession>A0A251TXM3</accession>
<reference evidence="2" key="3">
    <citation type="submission" date="2020-06" db="EMBL/GenBank/DDBJ databases">
        <title>Helianthus annuus Genome sequencing and assembly Release 2.</title>
        <authorList>
            <person name="Gouzy J."/>
            <person name="Langlade N."/>
            <person name="Munos S."/>
        </authorList>
    </citation>
    <scope>NUCLEOTIDE SEQUENCE</scope>
    <source>
        <tissue evidence="2">Leaves</tissue>
    </source>
</reference>
<dbReference type="PANTHER" id="PTHR48258">
    <property type="entry name" value="DUF4218 DOMAIN-CONTAINING PROTEIN-RELATED"/>
    <property type="match status" value="1"/>
</dbReference>
<sequence length="257" mass="28906">MGEPYNIDLKKPLAHNTGIRVRDVEMTRADEQATKSSEESIILETWPEDMSLNPVPKVNEGFTNPRGLKNPDVQILKEADATIKEGTKLGFKLNGFHNEVLNGQENAHLRDIAHGPLTYVRSHKGYLINGYKFHTRTGYHGRVTENSGVCMNGAVCNEHESYFYGLLDEILELEYHSSLGSCVVDLFRCTWFDPVNDVRVNPKTNMVDVNSKAIGCVDDPFILASQAHQVYYTPYPSKEKRIIRLVGCCQDDTKGSL</sequence>
<evidence type="ECO:0000313" key="4">
    <source>
        <dbReference type="Proteomes" id="UP000215914"/>
    </source>
</evidence>
<dbReference type="AlphaFoldDB" id="A0A251TXM3"/>
<organism evidence="3 4">
    <name type="scientific">Helianthus annuus</name>
    <name type="common">Common sunflower</name>
    <dbReference type="NCBI Taxonomy" id="4232"/>
    <lineage>
        <taxon>Eukaryota</taxon>
        <taxon>Viridiplantae</taxon>
        <taxon>Streptophyta</taxon>
        <taxon>Embryophyta</taxon>
        <taxon>Tracheophyta</taxon>
        <taxon>Spermatophyta</taxon>
        <taxon>Magnoliopsida</taxon>
        <taxon>eudicotyledons</taxon>
        <taxon>Gunneridae</taxon>
        <taxon>Pentapetalae</taxon>
        <taxon>asterids</taxon>
        <taxon>campanulids</taxon>
        <taxon>Asterales</taxon>
        <taxon>Asteraceae</taxon>
        <taxon>Asteroideae</taxon>
        <taxon>Heliantheae alliance</taxon>
        <taxon>Heliantheae</taxon>
        <taxon>Helianthus</taxon>
    </lineage>
</organism>
<dbReference type="InParanoid" id="A0A251TXM3"/>
<proteinExistence type="predicted"/>
<dbReference type="PANTHER" id="PTHR48258:SF4">
    <property type="entry name" value="DUF4216 DOMAIN-CONTAINING PROTEIN"/>
    <property type="match status" value="1"/>
</dbReference>
<dbReference type="Pfam" id="PF13952">
    <property type="entry name" value="DUF4216"/>
    <property type="match status" value="1"/>
</dbReference>
<gene>
    <name evidence="3" type="ORF">HannXRQ_Chr09g0265351</name>
    <name evidence="2" type="ORF">HanXRQr2_Chr09g0401701</name>
</gene>
<dbReference type="OMA" id="CNEHESY"/>
<dbReference type="EMBL" id="CM007898">
    <property type="protein sequence ID" value="OTG15888.1"/>
    <property type="molecule type" value="Genomic_DNA"/>
</dbReference>
<dbReference type="InterPro" id="IPR025312">
    <property type="entry name" value="DUF4216"/>
</dbReference>
<reference evidence="3" key="2">
    <citation type="submission" date="2017-02" db="EMBL/GenBank/DDBJ databases">
        <title>Sunflower complete genome.</title>
        <authorList>
            <person name="Langlade N."/>
            <person name="Munos S."/>
        </authorList>
    </citation>
    <scope>NUCLEOTIDE SEQUENCE [LARGE SCALE GENOMIC DNA]</scope>
    <source>
        <tissue evidence="3">Leaves</tissue>
    </source>
</reference>
<evidence type="ECO:0000313" key="3">
    <source>
        <dbReference type="EMBL" id="OTG15888.1"/>
    </source>
</evidence>
<dbReference type="Proteomes" id="UP000215914">
    <property type="component" value="Chromosome 9"/>
</dbReference>